<feature type="compositionally biased region" description="Low complexity" evidence="5">
    <location>
        <begin position="361"/>
        <end position="376"/>
    </location>
</feature>
<feature type="region of interest" description="Disordered" evidence="5">
    <location>
        <begin position="84"/>
        <end position="116"/>
    </location>
</feature>
<name>A0AAD9I0A4_9PEZI</name>
<sequence>MLKDPSIDGGWALESWTPLPRPGKLRRHDDRCLIESATSVSHNFAFDLTDGDDCHHPAHLGFLDWDLDVDAEMTIGPVVDPAAATTTATGRSRQDSFVSAGPKPISMSNSNREHANRARRESLAGSVMGGMSWGGISVGSLIRDDMIMTGTSPYLTQSPSYHSNSYLPKLEANFMRDFTCCDHTWPTLHDLIQHFEESHHGSGNAMVRPADAFFMNAGGSGRANGGRTDNAATMATDRAQTLAHSLHTLQQARHGGNAGMGARQQLAPANPRVNQVSQMNDEINAIGEMEMDDAVGPIDLDDDQQRTMQQTRQLFGQQQRPQLHLNITGLPHQALRTSSPTTPAAQSFGLQNNPTVSSVNTPTLTTQQSLPPTAQQFPQDRTVLVAPAAK</sequence>
<evidence type="ECO:0000256" key="5">
    <source>
        <dbReference type="SAM" id="MobiDB-lite"/>
    </source>
</evidence>
<dbReference type="AlphaFoldDB" id="A0AAD9I0A4"/>
<evidence type="ECO:0000256" key="1">
    <source>
        <dbReference type="ARBA" id="ARBA00022723"/>
    </source>
</evidence>
<keyword evidence="4" id="KW-0862">Zinc</keyword>
<organism evidence="6 7">
    <name type="scientific">Phyllachora maydis</name>
    <dbReference type="NCBI Taxonomy" id="1825666"/>
    <lineage>
        <taxon>Eukaryota</taxon>
        <taxon>Fungi</taxon>
        <taxon>Dikarya</taxon>
        <taxon>Ascomycota</taxon>
        <taxon>Pezizomycotina</taxon>
        <taxon>Sordariomycetes</taxon>
        <taxon>Sordariomycetidae</taxon>
        <taxon>Phyllachorales</taxon>
        <taxon>Phyllachoraceae</taxon>
        <taxon>Phyllachora</taxon>
    </lineage>
</organism>
<feature type="compositionally biased region" description="Polar residues" evidence="5">
    <location>
        <begin position="335"/>
        <end position="360"/>
    </location>
</feature>
<accession>A0AAD9I0A4</accession>
<dbReference type="GO" id="GO:0005634">
    <property type="term" value="C:nucleus"/>
    <property type="evidence" value="ECO:0007669"/>
    <property type="project" value="TreeGrafter"/>
</dbReference>
<proteinExistence type="predicted"/>
<dbReference type="InterPro" id="IPR051580">
    <property type="entry name" value="ZnF-Chromatin_assoc"/>
</dbReference>
<protein>
    <submittedName>
        <fullName evidence="6">Uncharacterized protein</fullName>
    </submittedName>
</protein>
<keyword evidence="7" id="KW-1185">Reference proteome</keyword>
<evidence type="ECO:0000313" key="7">
    <source>
        <dbReference type="Proteomes" id="UP001217918"/>
    </source>
</evidence>
<evidence type="ECO:0000256" key="3">
    <source>
        <dbReference type="ARBA" id="ARBA00022771"/>
    </source>
</evidence>
<evidence type="ECO:0000256" key="2">
    <source>
        <dbReference type="ARBA" id="ARBA00022737"/>
    </source>
</evidence>
<comment type="caution">
    <text evidence="6">The sequence shown here is derived from an EMBL/GenBank/DDBJ whole genome shotgun (WGS) entry which is preliminary data.</text>
</comment>
<dbReference type="PANTHER" id="PTHR23057:SF0">
    <property type="entry name" value="JUXTAPOSED WITH ANOTHER ZINC FINGER PROTEIN 1"/>
    <property type="match status" value="1"/>
</dbReference>
<keyword evidence="2" id="KW-0677">Repeat</keyword>
<evidence type="ECO:0000313" key="6">
    <source>
        <dbReference type="EMBL" id="KAK2068229.1"/>
    </source>
</evidence>
<keyword evidence="1" id="KW-0479">Metal-binding</keyword>
<reference evidence="6" key="1">
    <citation type="journal article" date="2023" name="Mol. Plant Microbe Interact.">
        <title>Elucidating the Obligate Nature and Biological Capacity of an Invasive Fungal Corn Pathogen.</title>
        <authorList>
            <person name="MacCready J.S."/>
            <person name="Roggenkamp E.M."/>
            <person name="Gdanetz K."/>
            <person name="Chilvers M.I."/>
        </authorList>
    </citation>
    <scope>NUCLEOTIDE SEQUENCE</scope>
    <source>
        <strain evidence="6">PM02</strain>
    </source>
</reference>
<dbReference type="EMBL" id="JAQQPM010000002">
    <property type="protein sequence ID" value="KAK2068229.1"/>
    <property type="molecule type" value="Genomic_DNA"/>
</dbReference>
<dbReference type="PANTHER" id="PTHR23057">
    <property type="entry name" value="JUXTAPOSED WITH ANOTHER ZINC FINGER PROTEIN 1"/>
    <property type="match status" value="1"/>
</dbReference>
<evidence type="ECO:0000256" key="4">
    <source>
        <dbReference type="ARBA" id="ARBA00022833"/>
    </source>
</evidence>
<gene>
    <name evidence="6" type="ORF">P8C59_002882</name>
</gene>
<dbReference type="GO" id="GO:0008270">
    <property type="term" value="F:zinc ion binding"/>
    <property type="evidence" value="ECO:0007669"/>
    <property type="project" value="UniProtKB-KW"/>
</dbReference>
<feature type="region of interest" description="Disordered" evidence="5">
    <location>
        <begin position="334"/>
        <end position="378"/>
    </location>
</feature>
<dbReference type="Proteomes" id="UP001217918">
    <property type="component" value="Unassembled WGS sequence"/>
</dbReference>
<keyword evidence="3" id="KW-0863">Zinc-finger</keyword>